<dbReference type="OrthoDB" id="2971545at2"/>
<protein>
    <submittedName>
        <fullName evidence="2">DUF3794 domain-containing protein</fullName>
    </submittedName>
</protein>
<gene>
    <name evidence="2" type="ORF">BGI42_06105</name>
</gene>
<name>A0A1D7XJ18_9CLOT</name>
<dbReference type="KEGG" id="ctae:BGI42_06105"/>
<dbReference type="Proteomes" id="UP000094652">
    <property type="component" value="Chromosome"/>
</dbReference>
<evidence type="ECO:0000259" key="1">
    <source>
        <dbReference type="Pfam" id="PF12673"/>
    </source>
</evidence>
<reference evidence="3" key="1">
    <citation type="submission" date="2016-09" db="EMBL/GenBank/DDBJ databases">
        <title>Genomics of Clostridium taeniosporum, an organism which forms endospores with ribbon-like appendages.</title>
        <authorList>
            <person name="Walker J.R."/>
        </authorList>
    </citation>
    <scope>NUCLEOTIDE SEQUENCE [LARGE SCALE GENOMIC DNA]</scope>
    <source>
        <strain evidence="3">1/k</strain>
    </source>
</reference>
<feature type="domain" description="SipL SPOCS" evidence="1">
    <location>
        <begin position="42"/>
        <end position="134"/>
    </location>
</feature>
<proteinExistence type="predicted"/>
<keyword evidence="3" id="KW-1185">Reference proteome</keyword>
<sequence>MGKIQRDLIEYNGINDCPIKNTANFNQINIEERFCIPNQKPDMEQITRVWVKGKVVDYEIVKTPIGTSLEGQTVTGYKILVCGDINYKVEYVALEATQSVHTAHTTIPFCAYAVLPENTNPNARINSTILIEDVLSEQVDKRCIYNNITMMLLVDIC</sequence>
<dbReference type="EMBL" id="CP017253">
    <property type="protein sequence ID" value="AOR23331.1"/>
    <property type="molecule type" value="Genomic_DNA"/>
</dbReference>
<accession>A0A1D7XJ18</accession>
<organism evidence="2 3">
    <name type="scientific">Clostridium taeniosporum</name>
    <dbReference type="NCBI Taxonomy" id="394958"/>
    <lineage>
        <taxon>Bacteria</taxon>
        <taxon>Bacillati</taxon>
        <taxon>Bacillota</taxon>
        <taxon>Clostridia</taxon>
        <taxon>Eubacteriales</taxon>
        <taxon>Clostridiaceae</taxon>
        <taxon>Clostridium</taxon>
    </lineage>
</organism>
<evidence type="ECO:0000313" key="3">
    <source>
        <dbReference type="Proteomes" id="UP000094652"/>
    </source>
</evidence>
<dbReference type="AlphaFoldDB" id="A0A1D7XJ18"/>
<evidence type="ECO:0000313" key="2">
    <source>
        <dbReference type="EMBL" id="AOR23331.1"/>
    </source>
</evidence>
<dbReference type="STRING" id="394958.BGI42_06105"/>
<dbReference type="InterPro" id="IPR024300">
    <property type="entry name" value="SipL_SPOCS_dom"/>
</dbReference>
<dbReference type="Pfam" id="PF12673">
    <property type="entry name" value="SipL"/>
    <property type="match status" value="1"/>
</dbReference>
<dbReference type="RefSeq" id="WP_069679482.1">
    <property type="nucleotide sequence ID" value="NZ_CP017253.2"/>
</dbReference>